<gene>
    <name evidence="1" type="ORF">F8388_022271</name>
    <name evidence="2" type="ORF">G4B88_030415</name>
</gene>
<dbReference type="EMBL" id="JAATIP010000279">
    <property type="protein sequence ID" value="KAF4354549.1"/>
    <property type="molecule type" value="Genomic_DNA"/>
</dbReference>
<protein>
    <submittedName>
        <fullName evidence="2">Uncharacterized protein</fullName>
    </submittedName>
</protein>
<evidence type="ECO:0000313" key="1">
    <source>
        <dbReference type="EMBL" id="KAF4354549.1"/>
    </source>
</evidence>
<dbReference type="EMBL" id="JAATIQ010000262">
    <property type="protein sequence ID" value="KAF4366237.1"/>
    <property type="molecule type" value="Genomic_DNA"/>
</dbReference>
<proteinExistence type="predicted"/>
<name>A0A7J6F6B2_CANSA</name>
<dbReference type="AlphaFoldDB" id="A0A7J6F6B2"/>
<keyword evidence="4" id="KW-1185">Reference proteome</keyword>
<dbReference type="Proteomes" id="UP000583929">
    <property type="component" value="Unassembled WGS sequence"/>
</dbReference>
<accession>A0A7J6F6B2</accession>
<evidence type="ECO:0000313" key="4">
    <source>
        <dbReference type="Proteomes" id="UP000583929"/>
    </source>
</evidence>
<reference evidence="3 4" key="1">
    <citation type="journal article" date="2020" name="bioRxiv">
        <title>Sequence and annotation of 42 cannabis genomes reveals extensive copy number variation in cannabinoid synthesis and pathogen resistance genes.</title>
        <authorList>
            <person name="Mckernan K.J."/>
            <person name="Helbert Y."/>
            <person name="Kane L.T."/>
            <person name="Ebling H."/>
            <person name="Zhang L."/>
            <person name="Liu B."/>
            <person name="Eaton Z."/>
            <person name="Mclaughlin S."/>
            <person name="Kingan S."/>
            <person name="Baybayan P."/>
            <person name="Concepcion G."/>
            <person name="Jordan M."/>
            <person name="Riva A."/>
            <person name="Barbazuk W."/>
            <person name="Harkins T."/>
        </authorList>
    </citation>
    <scope>NUCLEOTIDE SEQUENCE [LARGE SCALE GENOMIC DNA]</scope>
    <source>
        <strain evidence="3 4">cv. Jamaican Lion 4</strain>
        <strain evidence="2">Father</strain>
        <strain evidence="1">Mother</strain>
        <tissue evidence="2">Leaf</tissue>
    </source>
</reference>
<dbReference type="Proteomes" id="UP000525078">
    <property type="component" value="Unassembled WGS sequence"/>
</dbReference>
<evidence type="ECO:0000313" key="2">
    <source>
        <dbReference type="EMBL" id="KAF4366237.1"/>
    </source>
</evidence>
<comment type="caution">
    <text evidence="2">The sequence shown here is derived from an EMBL/GenBank/DDBJ whole genome shotgun (WGS) entry which is preliminary data.</text>
</comment>
<sequence>MSIRCNQSVCLGRRFYKRAIFCYSPRAILMRSDVGVACQMWGLGVMLIAL</sequence>
<evidence type="ECO:0000313" key="3">
    <source>
        <dbReference type="Proteomes" id="UP000525078"/>
    </source>
</evidence>
<organism evidence="2 4">
    <name type="scientific">Cannabis sativa</name>
    <name type="common">Hemp</name>
    <name type="synonym">Marijuana</name>
    <dbReference type="NCBI Taxonomy" id="3483"/>
    <lineage>
        <taxon>Eukaryota</taxon>
        <taxon>Viridiplantae</taxon>
        <taxon>Streptophyta</taxon>
        <taxon>Embryophyta</taxon>
        <taxon>Tracheophyta</taxon>
        <taxon>Spermatophyta</taxon>
        <taxon>Magnoliopsida</taxon>
        <taxon>eudicotyledons</taxon>
        <taxon>Gunneridae</taxon>
        <taxon>Pentapetalae</taxon>
        <taxon>rosids</taxon>
        <taxon>fabids</taxon>
        <taxon>Rosales</taxon>
        <taxon>Cannabaceae</taxon>
        <taxon>Cannabis</taxon>
    </lineage>
</organism>